<keyword evidence="2" id="KW-1185">Reference proteome</keyword>
<name>A0ABN8WZ96_9GAMM</name>
<dbReference type="InterPro" id="IPR036515">
    <property type="entry name" value="Transposase_17_sf"/>
</dbReference>
<reference evidence="1 2" key="1">
    <citation type="submission" date="2023-03" db="EMBL/GenBank/DDBJ databases">
        <authorList>
            <person name="Pearce D."/>
        </authorList>
    </citation>
    <scope>NUCLEOTIDE SEQUENCE [LARGE SCALE GENOMIC DNA]</scope>
    <source>
        <strain evidence="1">Msz</strain>
    </source>
</reference>
<dbReference type="EMBL" id="OX458333">
    <property type="protein sequence ID" value="CAI8723538.1"/>
    <property type="molecule type" value="Genomic_DNA"/>
</dbReference>
<evidence type="ECO:0000313" key="2">
    <source>
        <dbReference type="Proteomes" id="UP001162030"/>
    </source>
</evidence>
<dbReference type="SUPFAM" id="SSF143422">
    <property type="entry name" value="Transposase IS200-like"/>
    <property type="match status" value="1"/>
</dbReference>
<evidence type="ECO:0000313" key="1">
    <source>
        <dbReference type="EMBL" id="CAI8723538.1"/>
    </source>
</evidence>
<dbReference type="Gene3D" id="3.30.70.1290">
    <property type="entry name" value="Transposase IS200-like"/>
    <property type="match status" value="1"/>
</dbReference>
<dbReference type="Proteomes" id="UP001162030">
    <property type="component" value="Chromosome"/>
</dbReference>
<proteinExistence type="predicted"/>
<organism evidence="1 2">
    <name type="scientific">Methylocaldum szegediense</name>
    <dbReference type="NCBI Taxonomy" id="73780"/>
    <lineage>
        <taxon>Bacteria</taxon>
        <taxon>Pseudomonadati</taxon>
        <taxon>Pseudomonadota</taxon>
        <taxon>Gammaproteobacteria</taxon>
        <taxon>Methylococcales</taxon>
        <taxon>Methylococcaceae</taxon>
        <taxon>Methylocaldum</taxon>
    </lineage>
</organism>
<sequence length="87" mass="10768">MLLSQGKWLSPRRQIKRECGIWQRRFWEHAIRDQNDLEAHVHYNPVKHGWVRRTADWPNSSFYRFLQLGRYFLEWAAPMDIRAWDLE</sequence>
<accession>A0ABN8WZ96</accession>
<protein>
    <submittedName>
        <fullName evidence="1">Transposase</fullName>
    </submittedName>
</protein>
<gene>
    <name evidence="1" type="ORF">MSZNOR_0140</name>
</gene>